<dbReference type="GO" id="GO:0005737">
    <property type="term" value="C:cytoplasm"/>
    <property type="evidence" value="ECO:0007669"/>
    <property type="project" value="UniProtKB-SubCell"/>
</dbReference>
<evidence type="ECO:0000256" key="6">
    <source>
        <dbReference type="ARBA" id="ARBA00050038"/>
    </source>
</evidence>
<gene>
    <name evidence="7" type="primary">pth</name>
    <name evidence="10" type="ORF">BGO89_10525</name>
</gene>
<dbReference type="SUPFAM" id="SSF53178">
    <property type="entry name" value="Peptidyl-tRNA hydrolase-like"/>
    <property type="match status" value="1"/>
</dbReference>
<feature type="site" description="Stabilizes the basic form of H active site to accept a proton" evidence="7">
    <location>
        <position position="99"/>
    </location>
</feature>
<comment type="function">
    <text evidence="7">Catalyzes the release of premature peptidyl moieties from peptidyl-tRNA molecules trapped in stalled 50S ribosomal subunits, and thus maintains levels of free tRNAs and 50S ribosomes.</text>
</comment>
<keyword evidence="4 7" id="KW-0694">RNA-binding</keyword>
<sequence>MKLSTTAPSWLIVGLGNPGAKYAATRHNIGFMVVDELARQHDAEWKEPSSLWQEASYRHAGQSVLLVKPLTYMNDSGRAVKHLLGLHRLGPDRVVAIVDEYNFPTGRIHLRSSGSDGGHNGLTSMITELGTPSFWRLRCGIDRKFGPGGLVDYVLGAFPADEEEALRTMITSAVKAVDDIVRIGAERAMQGVNTQQQSPTP</sequence>
<dbReference type="NCBIfam" id="TIGR00447">
    <property type="entry name" value="pth"/>
    <property type="match status" value="1"/>
</dbReference>
<feature type="binding site" evidence="7">
    <location>
        <position position="72"/>
    </location>
    <ligand>
        <name>tRNA</name>
        <dbReference type="ChEBI" id="CHEBI:17843"/>
    </ligand>
</feature>
<feature type="site" description="Discriminates between blocked and unblocked aminoacyl-tRNA" evidence="7">
    <location>
        <position position="17"/>
    </location>
</feature>
<evidence type="ECO:0000313" key="10">
    <source>
        <dbReference type="EMBL" id="OJX56947.1"/>
    </source>
</evidence>
<evidence type="ECO:0000256" key="9">
    <source>
        <dbReference type="RuleBase" id="RU004320"/>
    </source>
</evidence>
<accession>A0A1M3KX42</accession>
<dbReference type="EC" id="3.1.1.29" evidence="1 7"/>
<dbReference type="Pfam" id="PF01195">
    <property type="entry name" value="Pept_tRNA_hydro"/>
    <property type="match status" value="1"/>
</dbReference>
<dbReference type="InterPro" id="IPR036416">
    <property type="entry name" value="Pept_tRNA_hydro_sf"/>
</dbReference>
<comment type="similarity">
    <text evidence="5 7 9">Belongs to the PTH family.</text>
</comment>
<feature type="active site" description="Proton acceptor" evidence="7">
    <location>
        <position position="27"/>
    </location>
</feature>
<dbReference type="InterPro" id="IPR001328">
    <property type="entry name" value="Pept_tRNA_hydro"/>
</dbReference>
<evidence type="ECO:0000256" key="1">
    <source>
        <dbReference type="ARBA" id="ARBA00013260"/>
    </source>
</evidence>
<dbReference type="STRING" id="1895771.BGO89_10525"/>
<name>A0A1M3KX42_9BACT</name>
<evidence type="ECO:0000256" key="2">
    <source>
        <dbReference type="ARBA" id="ARBA00022555"/>
    </source>
</evidence>
<evidence type="ECO:0000256" key="7">
    <source>
        <dbReference type="HAMAP-Rule" id="MF_00083"/>
    </source>
</evidence>
<dbReference type="PANTHER" id="PTHR17224">
    <property type="entry name" value="PEPTIDYL-TRNA HYDROLASE"/>
    <property type="match status" value="1"/>
</dbReference>
<dbReference type="PROSITE" id="PS01195">
    <property type="entry name" value="PEPT_TRNA_HYDROL_1"/>
    <property type="match status" value="1"/>
</dbReference>
<dbReference type="GO" id="GO:0072344">
    <property type="term" value="P:rescue of stalled ribosome"/>
    <property type="evidence" value="ECO:0007669"/>
    <property type="project" value="UniProtKB-UniRule"/>
</dbReference>
<feature type="binding site" evidence="7">
    <location>
        <position position="22"/>
    </location>
    <ligand>
        <name>tRNA</name>
        <dbReference type="ChEBI" id="CHEBI:17843"/>
    </ligand>
</feature>
<dbReference type="GO" id="GO:0000049">
    <property type="term" value="F:tRNA binding"/>
    <property type="evidence" value="ECO:0007669"/>
    <property type="project" value="UniProtKB-UniRule"/>
</dbReference>
<dbReference type="CDD" id="cd00462">
    <property type="entry name" value="PTH"/>
    <property type="match status" value="1"/>
</dbReference>
<dbReference type="InterPro" id="IPR018171">
    <property type="entry name" value="Pept_tRNA_hydro_CS"/>
</dbReference>
<keyword evidence="2 7" id="KW-0820">tRNA-binding</keyword>
<dbReference type="AlphaFoldDB" id="A0A1M3KX42"/>
<keyword evidence="3 7" id="KW-0378">Hydrolase</keyword>
<comment type="subunit">
    <text evidence="7">Monomer.</text>
</comment>
<dbReference type="GO" id="GO:0006515">
    <property type="term" value="P:protein quality control for misfolded or incompletely synthesized proteins"/>
    <property type="evidence" value="ECO:0007669"/>
    <property type="project" value="UniProtKB-UniRule"/>
</dbReference>
<feature type="binding site" evidence="7">
    <location>
        <position position="120"/>
    </location>
    <ligand>
        <name>tRNA</name>
        <dbReference type="ChEBI" id="CHEBI:17843"/>
    </ligand>
</feature>
<comment type="caution">
    <text evidence="10">The sequence shown here is derived from an EMBL/GenBank/DDBJ whole genome shotgun (WGS) entry which is preliminary data.</text>
</comment>
<dbReference type="PANTHER" id="PTHR17224:SF1">
    <property type="entry name" value="PEPTIDYL-TRNA HYDROLASE"/>
    <property type="match status" value="1"/>
</dbReference>
<comment type="function">
    <text evidence="7">Hydrolyzes ribosome-free peptidyl-tRNAs (with 1 or more amino acids incorporated), which drop off the ribosome during protein synthesis, or as a result of ribosome stalling.</text>
</comment>
<evidence type="ECO:0000256" key="5">
    <source>
        <dbReference type="ARBA" id="ARBA00038063"/>
    </source>
</evidence>
<dbReference type="EMBL" id="MKVH01000024">
    <property type="protein sequence ID" value="OJX56947.1"/>
    <property type="molecule type" value="Genomic_DNA"/>
</dbReference>
<dbReference type="HAMAP" id="MF_00083">
    <property type="entry name" value="Pept_tRNA_hydro_bact"/>
    <property type="match status" value="1"/>
</dbReference>
<reference evidence="10 11" key="1">
    <citation type="submission" date="2016-09" db="EMBL/GenBank/DDBJ databases">
        <title>Genome-resolved meta-omics ties microbial dynamics to process performance in biotechnology for thiocyanate degradation.</title>
        <authorList>
            <person name="Kantor R.S."/>
            <person name="Huddy R.J."/>
            <person name="Iyer R."/>
            <person name="Thomas B.C."/>
            <person name="Brown C.T."/>
            <person name="Anantharaman K."/>
            <person name="Tringe S."/>
            <person name="Hettich R.L."/>
            <person name="Harrison S.T."/>
            <person name="Banfield J.F."/>
        </authorList>
    </citation>
    <scope>NUCLEOTIDE SEQUENCE [LARGE SCALE GENOMIC DNA]</scope>
    <source>
        <strain evidence="10">59-99</strain>
    </source>
</reference>
<dbReference type="Gene3D" id="3.40.50.1470">
    <property type="entry name" value="Peptidyl-tRNA hydrolase"/>
    <property type="match status" value="1"/>
</dbReference>
<evidence type="ECO:0000256" key="3">
    <source>
        <dbReference type="ARBA" id="ARBA00022801"/>
    </source>
</evidence>
<evidence type="ECO:0000256" key="8">
    <source>
        <dbReference type="RuleBase" id="RU000673"/>
    </source>
</evidence>
<feature type="binding site" evidence="7">
    <location>
        <position position="74"/>
    </location>
    <ligand>
        <name>tRNA</name>
        <dbReference type="ChEBI" id="CHEBI:17843"/>
    </ligand>
</feature>
<comment type="catalytic activity">
    <reaction evidence="7 8">
        <text>an N-acyl-L-alpha-aminoacyl-tRNA + H2O = an N-acyl-L-amino acid + a tRNA + H(+)</text>
        <dbReference type="Rhea" id="RHEA:54448"/>
        <dbReference type="Rhea" id="RHEA-COMP:10123"/>
        <dbReference type="Rhea" id="RHEA-COMP:13883"/>
        <dbReference type="ChEBI" id="CHEBI:15377"/>
        <dbReference type="ChEBI" id="CHEBI:15378"/>
        <dbReference type="ChEBI" id="CHEBI:59874"/>
        <dbReference type="ChEBI" id="CHEBI:78442"/>
        <dbReference type="ChEBI" id="CHEBI:138191"/>
        <dbReference type="EC" id="3.1.1.29"/>
    </reaction>
</comment>
<comment type="subcellular location">
    <subcellularLocation>
        <location evidence="7">Cytoplasm</location>
    </subcellularLocation>
</comment>
<dbReference type="Proteomes" id="UP000184233">
    <property type="component" value="Unassembled WGS sequence"/>
</dbReference>
<keyword evidence="7" id="KW-0963">Cytoplasm</keyword>
<evidence type="ECO:0000256" key="4">
    <source>
        <dbReference type="ARBA" id="ARBA00022884"/>
    </source>
</evidence>
<protein>
    <recommendedName>
        <fullName evidence="6 7">Peptidyl-tRNA hydrolase</fullName>
        <shortName evidence="7">Pth</shortName>
        <ecNumber evidence="1 7">3.1.1.29</ecNumber>
    </recommendedName>
</protein>
<dbReference type="GO" id="GO:0004045">
    <property type="term" value="F:peptidyl-tRNA hydrolase activity"/>
    <property type="evidence" value="ECO:0007669"/>
    <property type="project" value="UniProtKB-UniRule"/>
</dbReference>
<evidence type="ECO:0000313" key="11">
    <source>
        <dbReference type="Proteomes" id="UP000184233"/>
    </source>
</evidence>
<organism evidence="10 11">
    <name type="scientific">Candidatus Kapaibacterium thiocyanatum</name>
    <dbReference type="NCBI Taxonomy" id="1895771"/>
    <lineage>
        <taxon>Bacteria</taxon>
        <taxon>Pseudomonadati</taxon>
        <taxon>Candidatus Kapaibacteriota</taxon>
        <taxon>Candidatus Kapaibacteriia</taxon>
        <taxon>Candidatus Kapaibacteriales</taxon>
        <taxon>Candidatus Kapaibacteriaceae</taxon>
        <taxon>Candidatus Kapaibacterium</taxon>
    </lineage>
</organism>
<dbReference type="FunFam" id="3.40.50.1470:FF:000001">
    <property type="entry name" value="Peptidyl-tRNA hydrolase"/>
    <property type="match status" value="1"/>
</dbReference>
<proteinExistence type="inferred from homology"/>